<keyword evidence="2" id="KW-1133">Transmembrane helix</keyword>
<protein>
    <submittedName>
        <fullName evidence="3">Uncharacterized protein</fullName>
    </submittedName>
</protein>
<dbReference type="OrthoDB" id="799522at2"/>
<dbReference type="Proteomes" id="UP000190198">
    <property type="component" value="Unassembled WGS sequence"/>
</dbReference>
<feature type="compositionally biased region" description="Basic and acidic residues" evidence="1">
    <location>
        <begin position="97"/>
        <end position="136"/>
    </location>
</feature>
<organism evidence="3 4">
    <name type="scientific">Solemya elarraichensis gill symbiont</name>
    <dbReference type="NCBI Taxonomy" id="1918949"/>
    <lineage>
        <taxon>Bacteria</taxon>
        <taxon>Pseudomonadati</taxon>
        <taxon>Pseudomonadota</taxon>
        <taxon>Gammaproteobacteria</taxon>
        <taxon>sulfur-oxidizing symbionts</taxon>
    </lineage>
</organism>
<evidence type="ECO:0000256" key="2">
    <source>
        <dbReference type="SAM" id="Phobius"/>
    </source>
</evidence>
<dbReference type="EMBL" id="MPRK01000094">
    <property type="protein sequence ID" value="OOZ40301.1"/>
    <property type="molecule type" value="Genomic_DNA"/>
</dbReference>
<feature type="transmembrane region" description="Helical" evidence="2">
    <location>
        <begin position="45"/>
        <end position="65"/>
    </location>
</feature>
<proteinExistence type="predicted"/>
<reference evidence="3 4" key="1">
    <citation type="submission" date="2016-11" db="EMBL/GenBank/DDBJ databases">
        <title>Mixed transmission modes and dynamic genome evolution in an obligate animal-bacterial symbiosis.</title>
        <authorList>
            <person name="Russell S.L."/>
            <person name="Corbett-Detig R.B."/>
            <person name="Cavanaugh C.M."/>
        </authorList>
    </citation>
    <scope>NUCLEOTIDE SEQUENCE [LARGE SCALE GENOMIC DNA]</scope>
    <source>
        <strain evidence="3">Sp-SM6</strain>
    </source>
</reference>
<keyword evidence="2" id="KW-0472">Membrane</keyword>
<keyword evidence="2" id="KW-0812">Transmembrane</keyword>
<evidence type="ECO:0000313" key="4">
    <source>
        <dbReference type="Proteomes" id="UP000190198"/>
    </source>
</evidence>
<keyword evidence="4" id="KW-1185">Reference proteome</keyword>
<feature type="region of interest" description="Disordered" evidence="1">
    <location>
        <begin position="90"/>
        <end position="140"/>
    </location>
</feature>
<gene>
    <name evidence="3" type="ORF">BOW52_06040</name>
</gene>
<dbReference type="AlphaFoldDB" id="A0A1T2L5F4"/>
<dbReference type="RefSeq" id="WP_135568093.1">
    <property type="nucleotide sequence ID" value="NZ_MPRK01000094.1"/>
</dbReference>
<name>A0A1T2L5F4_9GAMM</name>
<sequence length="257" mass="29649">MKSKLIFILLTPLLLSACVVGTYYEDDSYGYGTVYPGYTYGYNDYYFYPGIGVYFHIYSGDYFYIHNGHWIRRHSLPRLYHLHHKHRRHIVHQGGKPYHDYDKHKRKYRRDDHHRGDATSDRHERDNIRKDHESSSRKNATLTMATGVVREMQITGAREVHRRLRQTRQGKTSGAVISKKLLAAKSEAREKILLKSAQVVQESITMTKRAIPALTSGEREARSIPKRKREPGQVIATGRINQLIALTSPACAAEILS</sequence>
<accession>A0A1T2L5F4</accession>
<comment type="caution">
    <text evidence="3">The sequence shown here is derived from an EMBL/GenBank/DDBJ whole genome shotgun (WGS) entry which is preliminary data.</text>
</comment>
<dbReference type="PROSITE" id="PS51257">
    <property type="entry name" value="PROKAR_LIPOPROTEIN"/>
    <property type="match status" value="1"/>
</dbReference>
<evidence type="ECO:0000256" key="1">
    <source>
        <dbReference type="SAM" id="MobiDB-lite"/>
    </source>
</evidence>
<evidence type="ECO:0000313" key="3">
    <source>
        <dbReference type="EMBL" id="OOZ40301.1"/>
    </source>
</evidence>